<dbReference type="Gene3D" id="2.60.40.10">
    <property type="entry name" value="Immunoglobulins"/>
    <property type="match status" value="4"/>
</dbReference>
<dbReference type="InterPro" id="IPR012854">
    <property type="entry name" value="Cu_amine_oxidase-like_N"/>
</dbReference>
<feature type="domain" description="Ig-like" evidence="4">
    <location>
        <begin position="357"/>
        <end position="445"/>
    </location>
</feature>
<dbReference type="SUPFAM" id="SSF55383">
    <property type="entry name" value="Copper amine oxidase, domain N"/>
    <property type="match status" value="1"/>
</dbReference>
<dbReference type="Gene3D" id="2.60.40.4270">
    <property type="entry name" value="Listeria-Bacteroides repeat domain"/>
    <property type="match status" value="1"/>
</dbReference>
<dbReference type="InterPro" id="IPR007110">
    <property type="entry name" value="Ig-like_dom"/>
</dbReference>
<dbReference type="InterPro" id="IPR011050">
    <property type="entry name" value="Pectin_lyase_fold/virulence"/>
</dbReference>
<dbReference type="OrthoDB" id="3333873at2"/>
<dbReference type="InterPro" id="IPR013783">
    <property type="entry name" value="Ig-like_fold"/>
</dbReference>
<dbReference type="SUPFAM" id="SSF48726">
    <property type="entry name" value="Immunoglobulin"/>
    <property type="match status" value="1"/>
</dbReference>
<dbReference type="GO" id="GO:0016020">
    <property type="term" value="C:membrane"/>
    <property type="evidence" value="ECO:0007669"/>
    <property type="project" value="InterPro"/>
</dbReference>
<protein>
    <recommendedName>
        <fullName evidence="4">Ig-like domain-containing protein</fullName>
    </recommendedName>
</protein>
<dbReference type="Gene3D" id="3.30.457.10">
    <property type="entry name" value="Copper amine oxidase-like, N-terminal domain"/>
    <property type="match status" value="1"/>
</dbReference>
<dbReference type="InterPro" id="IPR036179">
    <property type="entry name" value="Ig-like_dom_sf"/>
</dbReference>
<dbReference type="InterPro" id="IPR012334">
    <property type="entry name" value="Pectin_lyas_fold"/>
</dbReference>
<dbReference type="InterPro" id="IPR013378">
    <property type="entry name" value="InlB-like_B-rpt"/>
</dbReference>
<evidence type="ECO:0000256" key="1">
    <source>
        <dbReference type="ARBA" id="ARBA00004196"/>
    </source>
</evidence>
<comment type="subcellular location">
    <subcellularLocation>
        <location evidence="1">Cell envelope</location>
    </subcellularLocation>
</comment>
<accession>A0A3S9V0W0</accession>
<name>A0A3S9V0W0_9BACL</name>
<dbReference type="Pfam" id="PF07833">
    <property type="entry name" value="Cu_amine_oxidN1"/>
    <property type="match status" value="1"/>
</dbReference>
<feature type="signal peptide" evidence="3">
    <location>
        <begin position="1"/>
        <end position="23"/>
    </location>
</feature>
<evidence type="ECO:0000259" key="4">
    <source>
        <dbReference type="PROSITE" id="PS50835"/>
    </source>
</evidence>
<dbReference type="Pfam" id="PF05345">
    <property type="entry name" value="He_PIG"/>
    <property type="match status" value="3"/>
</dbReference>
<reference evidence="6" key="1">
    <citation type="submission" date="2018-12" db="EMBL/GenBank/DDBJ databases">
        <title>Complete genome sequence of Paenibacillus sp. MBLB1234.</title>
        <authorList>
            <person name="Nam Y.-D."/>
            <person name="Kang J."/>
            <person name="Chung W.-H."/>
            <person name="Park Y.S."/>
        </authorList>
    </citation>
    <scope>NUCLEOTIDE SEQUENCE [LARGE SCALE GENOMIC DNA]</scope>
    <source>
        <strain evidence="6">MBLB1234</strain>
    </source>
</reference>
<gene>
    <name evidence="5" type="ORF">EI981_18140</name>
</gene>
<evidence type="ECO:0000313" key="6">
    <source>
        <dbReference type="Proteomes" id="UP000270678"/>
    </source>
</evidence>
<dbReference type="KEGG" id="plut:EI981_18140"/>
<keyword evidence="3" id="KW-0732">Signal</keyword>
<dbReference type="SMART" id="SM00409">
    <property type="entry name" value="IG"/>
    <property type="match status" value="1"/>
</dbReference>
<feature type="chain" id="PRO_5039274671" description="Ig-like domain-containing protein" evidence="3">
    <location>
        <begin position="24"/>
        <end position="2280"/>
    </location>
</feature>
<evidence type="ECO:0000256" key="3">
    <source>
        <dbReference type="SAM" id="SignalP"/>
    </source>
</evidence>
<dbReference type="GO" id="GO:0005509">
    <property type="term" value="F:calcium ion binding"/>
    <property type="evidence" value="ECO:0007669"/>
    <property type="project" value="InterPro"/>
</dbReference>
<dbReference type="SUPFAM" id="SSF49313">
    <property type="entry name" value="Cadherin-like"/>
    <property type="match status" value="3"/>
</dbReference>
<dbReference type="RefSeq" id="WP_127000513.1">
    <property type="nucleotide sequence ID" value="NZ_CP034346.1"/>
</dbReference>
<dbReference type="Pfam" id="PF09479">
    <property type="entry name" value="Flg_new"/>
    <property type="match status" value="1"/>
</dbReference>
<evidence type="ECO:0000256" key="2">
    <source>
        <dbReference type="SAM" id="MobiDB-lite"/>
    </source>
</evidence>
<dbReference type="SMART" id="SM00710">
    <property type="entry name" value="PbH1"/>
    <property type="match status" value="8"/>
</dbReference>
<proteinExistence type="predicted"/>
<dbReference type="EMBL" id="CP034346">
    <property type="protein sequence ID" value="AZS16171.1"/>
    <property type="molecule type" value="Genomic_DNA"/>
</dbReference>
<dbReference type="InterPro" id="IPR036582">
    <property type="entry name" value="Mao_N_sf"/>
</dbReference>
<dbReference type="PROSITE" id="PS50835">
    <property type="entry name" value="IG_LIKE"/>
    <property type="match status" value="1"/>
</dbReference>
<feature type="region of interest" description="Disordered" evidence="2">
    <location>
        <begin position="1960"/>
        <end position="1992"/>
    </location>
</feature>
<sequence>MRRSKWMQKALSMVTAVTLTFSGLPGLVPTAEVSAAEGSVESFDSVVLELTQASDLAGRVNLTYKGSPLSSLVKGPVIDEFSYNSSNSNLLTVDDNGNVTLASGYTLAAPGDPGIPVTITATTSYYHDSDVLFMEDFENNNGPLTSTSKLGSSFALSDAQSRSGLKAITPASITNTENVNQDVALPAGSNYKMTAWYYDPYPDEEKTATARTQFGILDGKNATYAGTFYQSSQADVIHNPTKYTWAYAPSTAGSAAKRWKDSGVERSTGWHKFEWLITPNGATLEIDGNIISESAKDDIYKAMKSGTTIQPKIAGGWNNQSGNNSYINNKHLIDDFYVVKDVATVTGTRTLTLNLIPPGGLSDLEVISQPTAAKVNQGETATFSVTATAAAASYQWYVSNDETGLNGTEVMGGNDAVLTLPNVNSTVQQGKFYYCQVSSPEGIVVKSHAAPLLINTNTQVNAPIHPTLDPDTGIYTGGSNYGDTLVTLFKDGRPIGYYLSKNGGPDQLNNHERHHVLPYARAMGAGNYTVTAIVINAEGNISEEVAASGILTIENLSAPVNVRWNGTYATWDSVANASAYTVQLVSNGVANGSPIAATGNDVALSPSLNDTFEVKAIGSATTRFLDSVESEESAAYSANIALVRQNETLRAGESARLIVDTADVFVADNISFSPANQDKGKIEVDDAGFVTVKKGYVPTENEEVTVNVSVDYFHKADMMFYDGFEGDKKFTTGANGYVQSGVMSRTGAKAATTSGTGDVATVPGTYNYAPSGGKTTVVTAWYYDDGGVASGDHAVFGLTPSANEHIVINYGNADGNWAENVTNYSVRFGSGGRFYPVDAKRSKGWHKFQWFVTSTGTTYKIDGKVIHRQTAESGPFDTSVASSIKNINALQLATNWGNKAGTIKDIQNKHFIDDVYVMDSEVTTQTANASVTLKLLPKVYTHSEDSTYVIGLDDYKVTVNPDLADLAGVKIGDVTLEQAVDYMVNDNVLTIKKDAFARNNIVPGKYIIRLDLNPAEITFELSITPREVRDFYFSNNGDDHADGRTPETAWKSISKINEYVFLPGSTIYLDAHSVWNEQIRLRGNGEEGNPITLTKYNTTDPNQRPIINGGGTASSPSGITVNGAIELYDVNYWVVSGIEVTNIGNKAGDGRSGIAVMSRISKLGQGQFNIQDYADARMQGIVVRDNYVHDVNGLHQANGASKVSGGIIINGYVDILVEGNKTLRCDNEGIRNNAYGPSSPGTNNTGITWSNSSYPWASNAVFRNNWVSSSVGDGIVMSGGNNSLVERNVVTDSGYSYLSDKSGNLVSNWGPNNTSPTYLGSQNYAAAWIMASKGTIFRYNESVDNPYHASNDGMAWDIDNYCQDNVYEYNYSRNNYGGWYLQMNAAKGNIIRYNVSVNDGRSPDFNKSYNSLLLLAGGSSTSEESSGLFYNNVIVSPLKNSSSLVFDPTATNLHIYFQNNIFVYTGTNSSIGLKGGGTSAPFIAGRFTNNIVYPANLFGSMNAGGGGYLGAGVTATDNHYVTEEELNSILNDYKSAPEHWIANSGTAAATLDYNAMSGFRLADGNNLAYGSGVEVVSPYVDRVNALPHMTERTDFFGNPLSGRMPSIGAHNPYSVAFDSGGGSEVAMMFADRGGTITEPIAPTKGDAAFGGWYQDAELNDAWNFATNPVTSDIVLYAKWIEGEEGTAPMIMTDSLENGHVGQTYSAALIADGDTPVKWAVINGELPTGLSLDEETGVISGTPEQRGQFTFKVQANNDAGSDAKTLSIIITQDVPESTAPEIITKNLPSGKVGQEYTVTLAVYGSDPITWEVREGDLPVGLNLDEATGIIAGTPQETGNYEFTVAATNDYDTDEQLLGIEIAEDEPVGTAPTITTMTLKNGKVNQSYQAALIASGDAPVTWTVNDGYLPFGLNLAETTGVISGTPTQAGTYKFTVMASNHIGMDLRELTIVIVANDNGGNNGNENNNGNNNNNGNDNNNGDNGNGGSSGDRGNEKLIVDRIDDAIKEQLKQGNSIQLTMSPGTDELELYSDTVGSIIKANRPLTVSNGTVSIELSSDLLKQLNTGKTMRIAIKPVDEGDGSLEWGYEMKIFVDDQVITDYPGFIPITFDLSQEQLQSSDISKLCGIMLLADGNKERLGGNYDRESGKFTFTAKGLGYFFVTIKSEPVELKLALGMTDYTLNGIQSSMNVAPMVVKGRTLVPLRFVADSLGADVGWDNVTKTVTITLDGQILSIKIGELAPEMDAAAVLVKGRTMLPLRFIAEYFGADVIFDNTTKTISIMK</sequence>
<dbReference type="GO" id="GO:0030313">
    <property type="term" value="C:cell envelope"/>
    <property type="evidence" value="ECO:0007669"/>
    <property type="project" value="UniProtKB-SubCell"/>
</dbReference>
<keyword evidence="6" id="KW-1185">Reference proteome</keyword>
<organism evidence="5 6">
    <name type="scientific">Paenibacillus lutimineralis</name>
    <dbReference type="NCBI Taxonomy" id="2707005"/>
    <lineage>
        <taxon>Bacteria</taxon>
        <taxon>Bacillati</taxon>
        <taxon>Bacillota</taxon>
        <taxon>Bacilli</taxon>
        <taxon>Bacillales</taxon>
        <taxon>Paenibacillaceae</taxon>
        <taxon>Paenibacillus</taxon>
    </lineage>
</organism>
<feature type="compositionally biased region" description="Low complexity" evidence="2">
    <location>
        <begin position="1960"/>
        <end position="1980"/>
    </location>
</feature>
<dbReference type="InterPro" id="IPR003599">
    <property type="entry name" value="Ig_sub"/>
</dbReference>
<dbReference type="InterPro" id="IPR006626">
    <property type="entry name" value="PbH1"/>
</dbReference>
<dbReference type="InterPro" id="IPR042229">
    <property type="entry name" value="Listeria/Bacterioides_rpt_sf"/>
</dbReference>
<evidence type="ECO:0000313" key="5">
    <source>
        <dbReference type="EMBL" id="AZS16171.1"/>
    </source>
</evidence>
<dbReference type="Gene3D" id="2.160.20.10">
    <property type="entry name" value="Single-stranded right-handed beta-helix, Pectin lyase-like"/>
    <property type="match status" value="1"/>
</dbReference>
<dbReference type="SUPFAM" id="SSF51126">
    <property type="entry name" value="Pectin lyase-like"/>
    <property type="match status" value="1"/>
</dbReference>
<dbReference type="Proteomes" id="UP000270678">
    <property type="component" value="Chromosome"/>
</dbReference>
<dbReference type="InterPro" id="IPR015919">
    <property type="entry name" value="Cadherin-like_sf"/>
</dbReference>